<keyword evidence="3" id="KW-1185">Reference proteome</keyword>
<dbReference type="InterPro" id="IPR006503">
    <property type="entry name" value="Nase-assoc"/>
</dbReference>
<dbReference type="CDD" id="cd03033">
    <property type="entry name" value="ArsC_15kD"/>
    <property type="match status" value="1"/>
</dbReference>
<dbReference type="EMBL" id="CP064782">
    <property type="protein sequence ID" value="QWT50167.1"/>
    <property type="molecule type" value="Genomic_DNA"/>
</dbReference>
<dbReference type="AlphaFoldDB" id="A0A975SPK6"/>
<accession>A0A975SPK6</accession>
<evidence type="ECO:0000313" key="3">
    <source>
        <dbReference type="Proteomes" id="UP000683428"/>
    </source>
</evidence>
<dbReference type="PANTHER" id="PTHR30041:SF8">
    <property type="entry name" value="PROTEIN YFFB"/>
    <property type="match status" value="1"/>
</dbReference>
<dbReference type="Proteomes" id="UP000683428">
    <property type="component" value="Chromosome"/>
</dbReference>
<dbReference type="Pfam" id="PF03960">
    <property type="entry name" value="ArsC"/>
    <property type="match status" value="1"/>
</dbReference>
<organism evidence="2 3">
    <name type="scientific">Azospira inquinata</name>
    <dbReference type="NCBI Taxonomy" id="2785627"/>
    <lineage>
        <taxon>Bacteria</taxon>
        <taxon>Pseudomonadati</taxon>
        <taxon>Pseudomonadota</taxon>
        <taxon>Betaproteobacteria</taxon>
        <taxon>Rhodocyclales</taxon>
        <taxon>Rhodocyclaceae</taxon>
        <taxon>Azospira</taxon>
    </lineage>
</organism>
<dbReference type="KEGG" id="aiq:Azoinq_06120"/>
<dbReference type="PROSITE" id="PS51353">
    <property type="entry name" value="ARSC"/>
    <property type="match status" value="1"/>
</dbReference>
<reference evidence="2" key="1">
    <citation type="submission" date="2020-11" db="EMBL/GenBank/DDBJ databases">
        <title>Azospira inquinata sp. nov.</title>
        <authorList>
            <person name="Moe W.M."/>
            <person name="Mikes M.C."/>
        </authorList>
    </citation>
    <scope>NUCLEOTIDE SEQUENCE</scope>
    <source>
        <strain evidence="2">Azo-3</strain>
    </source>
</reference>
<dbReference type="InterPro" id="IPR006660">
    <property type="entry name" value="Arsenate_reductase-like"/>
</dbReference>
<proteinExistence type="inferred from homology"/>
<gene>
    <name evidence="2" type="ORF">Azoinq_06120</name>
</gene>
<evidence type="ECO:0000256" key="1">
    <source>
        <dbReference type="PROSITE-ProRule" id="PRU01282"/>
    </source>
</evidence>
<evidence type="ECO:0008006" key="4">
    <source>
        <dbReference type="Google" id="ProtNLM"/>
    </source>
</evidence>
<protein>
    <recommendedName>
        <fullName evidence="4">Nitrogenase-associated protein</fullName>
    </recommendedName>
</protein>
<sequence>MALVVFYEKPGCGGNARQKALLTAAGHQLEVRNLLTHPWTAATLRPFFGTKPVKDWFNLSSPKVKSGEIDPASFSPEEALALMVREPLLVRRPLMQVGEERRSGFDGAEVAAWVGLGDQAVPEDIASCMKGHAHTPCPEPEP</sequence>
<dbReference type="PANTHER" id="PTHR30041">
    <property type="entry name" value="ARSENATE REDUCTASE"/>
    <property type="match status" value="1"/>
</dbReference>
<evidence type="ECO:0000313" key="2">
    <source>
        <dbReference type="EMBL" id="QWT50167.1"/>
    </source>
</evidence>
<dbReference type="RefSeq" id="WP_216130965.1">
    <property type="nucleotide sequence ID" value="NZ_CP064782.1"/>
</dbReference>
<dbReference type="NCBIfam" id="TIGR01616">
    <property type="entry name" value="nitro_assoc"/>
    <property type="match status" value="1"/>
</dbReference>
<name>A0A975SPK6_9RHOO</name>
<comment type="similarity">
    <text evidence="1">Belongs to the ArsC family.</text>
</comment>